<name>A0A5B7DKR3_PORTR</name>
<accession>A0A5B7DKR3</accession>
<keyword evidence="2" id="KW-1185">Reference proteome</keyword>
<proteinExistence type="predicted"/>
<sequence>MEEWSFEVLNNTKFVLPELEIFEESEFRRIVVICLLPEGGGGSNVGGKNSNTAEAAVGRARVSAWTSAYLDLEDFTANYHVAETLHVH</sequence>
<dbReference type="AlphaFoldDB" id="A0A5B7DKR3"/>
<dbReference type="Proteomes" id="UP000324222">
    <property type="component" value="Unassembled WGS sequence"/>
</dbReference>
<evidence type="ECO:0000313" key="2">
    <source>
        <dbReference type="Proteomes" id="UP000324222"/>
    </source>
</evidence>
<comment type="caution">
    <text evidence="1">The sequence shown here is derived from an EMBL/GenBank/DDBJ whole genome shotgun (WGS) entry which is preliminary data.</text>
</comment>
<organism evidence="1 2">
    <name type="scientific">Portunus trituberculatus</name>
    <name type="common">Swimming crab</name>
    <name type="synonym">Neptunus trituberculatus</name>
    <dbReference type="NCBI Taxonomy" id="210409"/>
    <lineage>
        <taxon>Eukaryota</taxon>
        <taxon>Metazoa</taxon>
        <taxon>Ecdysozoa</taxon>
        <taxon>Arthropoda</taxon>
        <taxon>Crustacea</taxon>
        <taxon>Multicrustacea</taxon>
        <taxon>Malacostraca</taxon>
        <taxon>Eumalacostraca</taxon>
        <taxon>Eucarida</taxon>
        <taxon>Decapoda</taxon>
        <taxon>Pleocyemata</taxon>
        <taxon>Brachyura</taxon>
        <taxon>Eubrachyura</taxon>
        <taxon>Portunoidea</taxon>
        <taxon>Portunidae</taxon>
        <taxon>Portuninae</taxon>
        <taxon>Portunus</taxon>
    </lineage>
</organism>
<evidence type="ECO:0000313" key="1">
    <source>
        <dbReference type="EMBL" id="MPC21546.1"/>
    </source>
</evidence>
<reference evidence="1 2" key="1">
    <citation type="submission" date="2019-05" db="EMBL/GenBank/DDBJ databases">
        <title>Another draft genome of Portunus trituberculatus and its Hox gene families provides insights of decapod evolution.</title>
        <authorList>
            <person name="Jeong J.-H."/>
            <person name="Song I."/>
            <person name="Kim S."/>
            <person name="Choi T."/>
            <person name="Kim D."/>
            <person name="Ryu S."/>
            <person name="Kim W."/>
        </authorList>
    </citation>
    <scope>NUCLEOTIDE SEQUENCE [LARGE SCALE GENOMIC DNA]</scope>
    <source>
        <tissue evidence="1">Muscle</tissue>
    </source>
</reference>
<protein>
    <submittedName>
        <fullName evidence="1">Uncharacterized protein</fullName>
    </submittedName>
</protein>
<gene>
    <name evidence="1" type="ORF">E2C01_014533</name>
</gene>
<dbReference type="EMBL" id="VSRR010000988">
    <property type="protein sequence ID" value="MPC21546.1"/>
    <property type="molecule type" value="Genomic_DNA"/>
</dbReference>